<dbReference type="Gene3D" id="3.20.20.150">
    <property type="entry name" value="Divalent-metal-dependent TIM barrel enzymes"/>
    <property type="match status" value="1"/>
</dbReference>
<dbReference type="PANTHER" id="PTHR12110">
    <property type="entry name" value="HYDROXYPYRUVATE ISOMERASE"/>
    <property type="match status" value="1"/>
</dbReference>
<keyword evidence="4" id="KW-1185">Reference proteome</keyword>
<reference evidence="3" key="2">
    <citation type="journal article" date="2023" name="Nat. Commun.">
        <title>Cultivation of marine bacteria of the SAR202 clade.</title>
        <authorList>
            <person name="Lim Y."/>
            <person name="Seo J.H."/>
            <person name="Giovannoni S.J."/>
            <person name="Kang I."/>
            <person name="Cho J.C."/>
        </authorList>
    </citation>
    <scope>NUCLEOTIDE SEQUENCE</scope>
    <source>
        <strain evidence="3">JH1073</strain>
    </source>
</reference>
<dbReference type="SUPFAM" id="SSF51658">
    <property type="entry name" value="Xylose isomerase-like"/>
    <property type="match status" value="1"/>
</dbReference>
<evidence type="ECO:0000313" key="2">
    <source>
        <dbReference type="EMBL" id="MDG0867683.1"/>
    </source>
</evidence>
<sequence>MTEISVATSSLDNQESVRYAVEFAIENGFNGVEFNAPEIYLSKQTLVDLKWAFEMSQEHSLRYTHHFPPSALPGSHVAATRERDLEEFGQEVFVSGELGIEVIVLHPGRLHVPGVEQGEESDDDRALAMEFFTEWVSDAAIEAENAGVIIGLENMHYNPGWVIRSHQELAEAVDRIDSNAVGITFDVGHAWGSGGIDAGIETFGDRIKHVQAHDARGPEGAGNVRDQHMEIGTGVIDWNSTGELVKRGGHVVALETSGRLADREEAVIRSRDVLQKLWA</sequence>
<evidence type="ECO:0000259" key="1">
    <source>
        <dbReference type="Pfam" id="PF01261"/>
    </source>
</evidence>
<name>A0AAJ6CV70_9CHLR</name>
<reference evidence="4" key="3">
    <citation type="submission" date="2023-06" db="EMBL/GenBank/DDBJ databases">
        <title>Pangenomics reveal diversification of enzyme families and niche specialization in globally abundant SAR202 bacteria.</title>
        <authorList>
            <person name="Saw J.H.W."/>
        </authorList>
    </citation>
    <scope>NUCLEOTIDE SEQUENCE [LARGE SCALE GENOMIC DNA]</scope>
    <source>
        <strain evidence="4">JH1073</strain>
    </source>
</reference>
<dbReference type="InterPro" id="IPR013022">
    <property type="entry name" value="Xyl_isomerase-like_TIM-brl"/>
</dbReference>
<accession>A0AAJ6CV70</accession>
<dbReference type="PANTHER" id="PTHR12110:SF21">
    <property type="entry name" value="XYLOSE ISOMERASE-LIKE TIM BARREL DOMAIN-CONTAINING PROTEIN"/>
    <property type="match status" value="1"/>
</dbReference>
<gene>
    <name evidence="2" type="ORF">GKO46_11455</name>
    <name evidence="3" type="ORF">GKO48_10080</name>
</gene>
<dbReference type="InterPro" id="IPR050312">
    <property type="entry name" value="IolE/XylAMocC-like"/>
</dbReference>
<dbReference type="InterPro" id="IPR036237">
    <property type="entry name" value="Xyl_isomerase-like_sf"/>
</dbReference>
<organism evidence="3 4">
    <name type="scientific">Candidatus Lucifugimonas marina</name>
    <dbReference type="NCBI Taxonomy" id="3038979"/>
    <lineage>
        <taxon>Bacteria</taxon>
        <taxon>Bacillati</taxon>
        <taxon>Chloroflexota</taxon>
        <taxon>Dehalococcoidia</taxon>
        <taxon>SAR202 cluster</taxon>
        <taxon>Candidatus Lucifugimonadales</taxon>
        <taxon>Candidatus Lucifugimonadaceae</taxon>
        <taxon>Candidatus Lucifugimonas</taxon>
    </lineage>
</organism>
<proteinExistence type="predicted"/>
<protein>
    <submittedName>
        <fullName evidence="3">TIM barrel protein</fullName>
    </submittedName>
</protein>
<dbReference type="EMBL" id="CP046147">
    <property type="protein sequence ID" value="WFG39949.1"/>
    <property type="molecule type" value="Genomic_DNA"/>
</dbReference>
<feature type="domain" description="Xylose isomerase-like TIM barrel" evidence="1">
    <location>
        <begin position="22"/>
        <end position="276"/>
    </location>
</feature>
<evidence type="ECO:0000313" key="3">
    <source>
        <dbReference type="EMBL" id="WFG39949.1"/>
    </source>
</evidence>
<evidence type="ECO:0000313" key="5">
    <source>
        <dbReference type="Proteomes" id="UP001321249"/>
    </source>
</evidence>
<dbReference type="Proteomes" id="UP001321249">
    <property type="component" value="Unassembled WGS sequence"/>
</dbReference>
<evidence type="ECO:0000313" key="4">
    <source>
        <dbReference type="Proteomes" id="UP001219901"/>
    </source>
</evidence>
<dbReference type="Proteomes" id="UP001219901">
    <property type="component" value="Chromosome"/>
</dbReference>
<dbReference type="EMBL" id="WMBE01000003">
    <property type="protein sequence ID" value="MDG0867683.1"/>
    <property type="molecule type" value="Genomic_DNA"/>
</dbReference>
<dbReference type="Pfam" id="PF01261">
    <property type="entry name" value="AP_endonuc_2"/>
    <property type="match status" value="1"/>
</dbReference>
<dbReference type="AlphaFoldDB" id="A0AAJ6CV70"/>
<reference evidence="4 5" key="1">
    <citation type="submission" date="2019-11" db="EMBL/GenBank/DDBJ databases">
        <authorList>
            <person name="Cho J.-C."/>
        </authorList>
    </citation>
    <scope>NUCLEOTIDE SEQUENCE [LARGE SCALE GENOMIC DNA]</scope>
    <source>
        <strain evidence="3 4">JH1073</strain>
        <strain evidence="2 5">JH702</strain>
    </source>
</reference>
<dbReference type="RefSeq" id="WP_342826281.1">
    <property type="nucleotide sequence ID" value="NZ_CP046146.1"/>
</dbReference>